<dbReference type="EMBL" id="JAHOPB010000001">
    <property type="protein sequence ID" value="MBU8873957.1"/>
    <property type="molecule type" value="Genomic_DNA"/>
</dbReference>
<gene>
    <name evidence="2" type="ORF">KQ910_09290</name>
</gene>
<dbReference type="PANTHER" id="PTHR37489:SF1">
    <property type="entry name" value="DUF3500 DOMAIN-CONTAINING PROTEIN"/>
    <property type="match status" value="1"/>
</dbReference>
<sequence length="358" mass="39645">MPHDGWHPHDEEPHHHHHHHGPPTRRTVLAVAALLPFGAASAQTVDAAQRIADAANRFLISLDEGQRQKAMIAFDSANRLDWHYIPRSRPGLALGEMRQNQADAARALFASVLNQRGLELLDGVRLLEGVLREQQGSFRDPARYYVSVFGTPGRFPWGWRFEGHHLSLNVALPAAGHVSVTPIFTGAHPATVRDGPNRGFRLLGASEDIARQIMAGLNEQQRQAATIANRSFGEIVASPQREQDLGSPKGLLLGEMTGAQRTLVEALMDRFLGTLAADLLAQQKQRVMQQGLATFRFAWAGSVTPGEAHYFRVHGPMTLIEHDNTQNGANHVHAVWRDLAADFGRDALADHYRQQKHR</sequence>
<name>A0ABS6IH80_9HYPH</name>
<organism evidence="2 3">
    <name type="scientific">Reyranella humidisoli</name>
    <dbReference type="NCBI Taxonomy" id="2849149"/>
    <lineage>
        <taxon>Bacteria</taxon>
        <taxon>Pseudomonadati</taxon>
        <taxon>Pseudomonadota</taxon>
        <taxon>Alphaproteobacteria</taxon>
        <taxon>Hyphomicrobiales</taxon>
        <taxon>Reyranellaceae</taxon>
        <taxon>Reyranella</taxon>
    </lineage>
</organism>
<dbReference type="PANTHER" id="PTHR37489">
    <property type="entry name" value="DUF3500 DOMAIN-CONTAINING PROTEIN"/>
    <property type="match status" value="1"/>
</dbReference>
<evidence type="ECO:0000313" key="3">
    <source>
        <dbReference type="Proteomes" id="UP000727907"/>
    </source>
</evidence>
<dbReference type="Proteomes" id="UP000727907">
    <property type="component" value="Unassembled WGS sequence"/>
</dbReference>
<protein>
    <submittedName>
        <fullName evidence="2">DUF3500 domain-containing protein</fullName>
    </submittedName>
</protein>
<evidence type="ECO:0000313" key="2">
    <source>
        <dbReference type="EMBL" id="MBU8873957.1"/>
    </source>
</evidence>
<feature type="compositionally biased region" description="Basic and acidic residues" evidence="1">
    <location>
        <begin position="1"/>
        <end position="14"/>
    </location>
</feature>
<comment type="caution">
    <text evidence="2">The sequence shown here is derived from an EMBL/GenBank/DDBJ whole genome shotgun (WGS) entry which is preliminary data.</text>
</comment>
<dbReference type="Pfam" id="PF12006">
    <property type="entry name" value="DUF3500"/>
    <property type="match status" value="1"/>
</dbReference>
<keyword evidence="3" id="KW-1185">Reference proteome</keyword>
<dbReference type="RefSeq" id="WP_216958643.1">
    <property type="nucleotide sequence ID" value="NZ_JAHOPB010000001.1"/>
</dbReference>
<accession>A0ABS6IH80</accession>
<reference evidence="2 3" key="1">
    <citation type="submission" date="2021-06" db="EMBL/GenBank/DDBJ databases">
        <authorList>
            <person name="Lee D.H."/>
        </authorList>
    </citation>
    <scope>NUCLEOTIDE SEQUENCE [LARGE SCALE GENOMIC DNA]</scope>
    <source>
        <strain evidence="2 3">MMS21-HV4-11</strain>
    </source>
</reference>
<proteinExistence type="predicted"/>
<feature type="region of interest" description="Disordered" evidence="1">
    <location>
        <begin position="1"/>
        <end position="25"/>
    </location>
</feature>
<evidence type="ECO:0000256" key="1">
    <source>
        <dbReference type="SAM" id="MobiDB-lite"/>
    </source>
</evidence>
<dbReference type="InterPro" id="IPR021889">
    <property type="entry name" value="DUF3500"/>
</dbReference>